<evidence type="ECO:0000259" key="3">
    <source>
        <dbReference type="PROSITE" id="PS51371"/>
    </source>
</evidence>
<feature type="domain" description="CBS" evidence="3">
    <location>
        <begin position="7"/>
        <end position="63"/>
    </location>
</feature>
<evidence type="ECO:0000256" key="2">
    <source>
        <dbReference type="PROSITE-ProRule" id="PRU00703"/>
    </source>
</evidence>
<evidence type="ECO:0000313" key="5">
    <source>
        <dbReference type="Proteomes" id="UP000886251"/>
    </source>
</evidence>
<gene>
    <name evidence="4" type="ORF">ENI96_07470</name>
</gene>
<dbReference type="SMART" id="SM00116">
    <property type="entry name" value="CBS"/>
    <property type="match status" value="2"/>
</dbReference>
<dbReference type="EMBL" id="DRKP01000083">
    <property type="protein sequence ID" value="HEB96254.1"/>
    <property type="molecule type" value="Genomic_DNA"/>
</dbReference>
<feature type="domain" description="CBS" evidence="3">
    <location>
        <begin position="82"/>
        <end position="142"/>
    </location>
</feature>
<dbReference type="PROSITE" id="PS51371">
    <property type="entry name" value="CBS"/>
    <property type="match status" value="2"/>
</dbReference>
<dbReference type="AlphaFoldDB" id="A0A831RNU7"/>
<dbReference type="Gene3D" id="3.10.580.10">
    <property type="entry name" value="CBS-domain"/>
    <property type="match status" value="1"/>
</dbReference>
<dbReference type="InterPro" id="IPR046342">
    <property type="entry name" value="CBS_dom_sf"/>
</dbReference>
<name>A0A831RNU7_9GAMM</name>
<organism evidence="4 5">
    <name type="scientific">Sedimenticola thiotaurini</name>
    <dbReference type="NCBI Taxonomy" id="1543721"/>
    <lineage>
        <taxon>Bacteria</taxon>
        <taxon>Pseudomonadati</taxon>
        <taxon>Pseudomonadota</taxon>
        <taxon>Gammaproteobacteria</taxon>
        <taxon>Chromatiales</taxon>
        <taxon>Sedimenticolaceae</taxon>
        <taxon>Sedimenticola</taxon>
    </lineage>
</organism>
<evidence type="ECO:0000256" key="1">
    <source>
        <dbReference type="ARBA" id="ARBA00023122"/>
    </source>
</evidence>
<dbReference type="CDD" id="cd04584">
    <property type="entry name" value="CBS_pair_AcuB_like"/>
    <property type="match status" value="1"/>
</dbReference>
<protein>
    <submittedName>
        <fullName evidence="4">CBS domain-containing protein</fullName>
    </submittedName>
</protein>
<sequence>MYISDIMSTHPDTATTGMKLSHAAKLMRERKRRYLPVVDDGGRLVGLFGHRELASAEPSSITTLSVGEVNYLTSKVTVGQLMRRDPPTCSPDCLVEEAGYRIREHKIGCLPVVQDDRLVGVVSETDILDFFLDITGCRLTDTTRIAVKLPDRKGSLGKLLNAINDFGGYIATVVSPIETDRQGRRTAIIRHRSDDPAALDQHLRTLGYELVVERLPD</sequence>
<dbReference type="PANTHER" id="PTHR43080:SF2">
    <property type="entry name" value="CBS DOMAIN-CONTAINING PROTEIN"/>
    <property type="match status" value="1"/>
</dbReference>
<proteinExistence type="predicted"/>
<dbReference type="Proteomes" id="UP000886251">
    <property type="component" value="Unassembled WGS sequence"/>
</dbReference>
<dbReference type="PANTHER" id="PTHR43080">
    <property type="entry name" value="CBS DOMAIN-CONTAINING PROTEIN CBSX3, MITOCHONDRIAL"/>
    <property type="match status" value="1"/>
</dbReference>
<keyword evidence="1 2" id="KW-0129">CBS domain</keyword>
<dbReference type="Pfam" id="PF00571">
    <property type="entry name" value="CBS"/>
    <property type="match status" value="2"/>
</dbReference>
<dbReference type="SUPFAM" id="SSF54631">
    <property type="entry name" value="CBS-domain pair"/>
    <property type="match status" value="1"/>
</dbReference>
<accession>A0A831RNU7</accession>
<reference evidence="4" key="1">
    <citation type="journal article" date="2020" name="mSystems">
        <title>Genome- and Community-Level Interaction Insights into Carbon Utilization and Element Cycling Functions of Hydrothermarchaeota in Hydrothermal Sediment.</title>
        <authorList>
            <person name="Zhou Z."/>
            <person name="Liu Y."/>
            <person name="Xu W."/>
            <person name="Pan J."/>
            <person name="Luo Z.H."/>
            <person name="Li M."/>
        </authorList>
    </citation>
    <scope>NUCLEOTIDE SEQUENCE [LARGE SCALE GENOMIC DNA]</scope>
    <source>
        <strain evidence="4">HyVt-443</strain>
    </source>
</reference>
<comment type="caution">
    <text evidence="4">The sequence shown here is derived from an EMBL/GenBank/DDBJ whole genome shotgun (WGS) entry which is preliminary data.</text>
</comment>
<dbReference type="InterPro" id="IPR000644">
    <property type="entry name" value="CBS_dom"/>
</dbReference>
<evidence type="ECO:0000313" key="4">
    <source>
        <dbReference type="EMBL" id="HEB96254.1"/>
    </source>
</evidence>
<dbReference type="InterPro" id="IPR051257">
    <property type="entry name" value="Diverse_CBS-Domain"/>
</dbReference>